<evidence type="ECO:0008006" key="3">
    <source>
        <dbReference type="Google" id="ProtNLM"/>
    </source>
</evidence>
<dbReference type="AlphaFoldDB" id="L8H5E7"/>
<dbReference type="GeneID" id="14920796"/>
<dbReference type="VEuPathDB" id="AmoebaDB:ACA1_112520"/>
<dbReference type="Gene3D" id="1.20.1270.360">
    <property type="match status" value="1"/>
</dbReference>
<evidence type="ECO:0000313" key="2">
    <source>
        <dbReference type="Proteomes" id="UP000011083"/>
    </source>
</evidence>
<dbReference type="EMBL" id="KB007926">
    <property type="protein sequence ID" value="ELR19958.1"/>
    <property type="molecule type" value="Genomic_DNA"/>
</dbReference>
<dbReference type="InterPro" id="IPR005560">
    <property type="entry name" value="Csp_YhjQ"/>
</dbReference>
<keyword evidence="2" id="KW-1185">Reference proteome</keyword>
<dbReference type="RefSeq" id="XP_004342067.1">
    <property type="nucleotide sequence ID" value="XM_004342018.1"/>
</dbReference>
<reference evidence="1 2" key="1">
    <citation type="journal article" date="2013" name="Genome Biol.">
        <title>Genome of Acanthamoeba castellanii highlights extensive lateral gene transfer and early evolution of tyrosine kinase signaling.</title>
        <authorList>
            <person name="Clarke M."/>
            <person name="Lohan A.J."/>
            <person name="Liu B."/>
            <person name="Lagkouvardos I."/>
            <person name="Roy S."/>
            <person name="Zafar N."/>
            <person name="Bertelli C."/>
            <person name="Schilde C."/>
            <person name="Kianianmomeni A."/>
            <person name="Burglin T.R."/>
            <person name="Frech C."/>
            <person name="Turcotte B."/>
            <person name="Kopec K.O."/>
            <person name="Synnott J.M."/>
            <person name="Choo C."/>
            <person name="Paponov I."/>
            <person name="Finkler A."/>
            <person name="Soon Heng Tan C."/>
            <person name="Hutchins A.P."/>
            <person name="Weinmeier T."/>
            <person name="Rattei T."/>
            <person name="Chu J.S."/>
            <person name="Gimenez G."/>
            <person name="Irimia M."/>
            <person name="Rigden D.J."/>
            <person name="Fitzpatrick D.A."/>
            <person name="Lorenzo-Morales J."/>
            <person name="Bateman A."/>
            <person name="Chiu C.H."/>
            <person name="Tang P."/>
            <person name="Hegemann P."/>
            <person name="Fromm H."/>
            <person name="Raoult D."/>
            <person name="Greub G."/>
            <person name="Miranda-Saavedra D."/>
            <person name="Chen N."/>
            <person name="Nash P."/>
            <person name="Ginger M.L."/>
            <person name="Horn M."/>
            <person name="Schaap P."/>
            <person name="Caler L."/>
            <person name="Loftus B."/>
        </authorList>
    </citation>
    <scope>NUCLEOTIDE SEQUENCE [LARGE SCALE GENOMIC DNA]</scope>
    <source>
        <strain evidence="1 2">Neff</strain>
    </source>
</reference>
<dbReference type="KEGG" id="acan:ACA1_112520"/>
<dbReference type="Proteomes" id="UP000011083">
    <property type="component" value="Unassembled WGS sequence"/>
</dbReference>
<organism evidence="1 2">
    <name type="scientific">Acanthamoeba castellanii (strain ATCC 30010 / Neff)</name>
    <dbReference type="NCBI Taxonomy" id="1257118"/>
    <lineage>
        <taxon>Eukaryota</taxon>
        <taxon>Amoebozoa</taxon>
        <taxon>Discosea</taxon>
        <taxon>Longamoebia</taxon>
        <taxon>Centramoebida</taxon>
        <taxon>Acanthamoebidae</taxon>
        <taxon>Acanthamoeba</taxon>
    </lineage>
</organism>
<protein>
    <recommendedName>
        <fullName evidence="3">Four-helix bundle copper-binding protein</fullName>
    </recommendedName>
</protein>
<dbReference type="Pfam" id="PF03860">
    <property type="entry name" value="Csp"/>
    <property type="match status" value="1"/>
</dbReference>
<gene>
    <name evidence="1" type="ORF">ACA1_112520</name>
</gene>
<name>L8H5E7_ACACF</name>
<sequence length="127" mass="13963">MIMHQCPVSTSEKKMIEFLEDLNHQKRLMASCSEALRACTLCAMKATEEGLNCVVHCGSCATMLEVSLKYLASRTSHCEEVVALSAKIAKSCSDHCSQHQNTHCQDCAAACGKWAQDVHDLLDTTRT</sequence>
<proteinExistence type="predicted"/>
<accession>L8H5E7</accession>
<dbReference type="OrthoDB" id="2329962at2759"/>
<evidence type="ECO:0000313" key="1">
    <source>
        <dbReference type="EMBL" id="ELR19958.1"/>
    </source>
</evidence>